<feature type="compositionally biased region" description="Low complexity" evidence="1">
    <location>
        <begin position="61"/>
        <end position="77"/>
    </location>
</feature>
<sequence>MSLFPRSPWALLCACALSLLALSACTDSPDPEPGKDAGTVDAGRDSGTPEDSGIDSGALNDAGSDDAGTFDSGTTDDAGTDDAGTDSGTPDAGPEPWDGGYTVLAETGNWVDRGPYAPCAFNSVGDPSTVACNDLSRYDLSQCSPDALDSVPRHGIYMTDLRAERRLADGGTRVTPSFVGFQLRADGGTDTLSGMPLVQRQTDDGTFFVVGKNTITGAVTALAGCKVPTPGIVTGCFARCIDGKFASTGTFEAHDVATHPGEAESSGGLELLSESPVALGMPADVFVAKHHAYVVSFYRAGIDGGLTVFDVSDPRHPIFKSSISLPGDNYWNGVWAKGDALYIASLDSGLLVYDITHPEAPEFIRSFTTGPEGVHTVLVDGDRLYAMSLNSATYVFDVSNPLSPVLLQSISLPEALSSGGPHDAFAYEGRLYVSNGFGGLSVLDVNDLENVRHLGQFVHGGGAYAHHSEVGTFAGRTIAFEGGETNGAHLRVLDITDPAHIVKMGEFRMRPVTSIHNFLLRGTRLYVAWYQEGLRVLDVSNPTKPRQVAHYNTFRESDPGRTDNLLQGAFGIRVPGDGAVYVVDSARGLLVFNEP</sequence>
<evidence type="ECO:0008006" key="5">
    <source>
        <dbReference type="Google" id="ProtNLM"/>
    </source>
</evidence>
<organism evidence="3 4">
    <name type="scientific">Pyxidicoccus parkwayensis</name>
    <dbReference type="NCBI Taxonomy" id="2813578"/>
    <lineage>
        <taxon>Bacteria</taxon>
        <taxon>Pseudomonadati</taxon>
        <taxon>Myxococcota</taxon>
        <taxon>Myxococcia</taxon>
        <taxon>Myxococcales</taxon>
        <taxon>Cystobacterineae</taxon>
        <taxon>Myxococcaceae</taxon>
        <taxon>Pyxidicoccus</taxon>
    </lineage>
</organism>
<reference evidence="3 4" key="1">
    <citation type="submission" date="2021-02" db="EMBL/GenBank/DDBJ databases">
        <title>De Novo genome assembly of isolated myxobacteria.</title>
        <authorList>
            <person name="Stevens D.C."/>
        </authorList>
    </citation>
    <scope>NUCLEOTIDE SEQUENCE [LARGE SCALE GENOMIC DNA]</scope>
    <source>
        <strain evidence="4">SCPEA02</strain>
    </source>
</reference>
<gene>
    <name evidence="3" type="ORF">JY651_41805</name>
</gene>
<evidence type="ECO:0000256" key="2">
    <source>
        <dbReference type="SAM" id="SignalP"/>
    </source>
</evidence>
<evidence type="ECO:0000313" key="4">
    <source>
        <dbReference type="Proteomes" id="UP000662747"/>
    </source>
</evidence>
<dbReference type="InterPro" id="IPR013211">
    <property type="entry name" value="LVIVD"/>
</dbReference>
<protein>
    <recommendedName>
        <fullName evidence="5">Lipoprotein</fullName>
    </recommendedName>
</protein>
<dbReference type="SUPFAM" id="SSF101908">
    <property type="entry name" value="Putative isomerase YbhE"/>
    <property type="match status" value="1"/>
</dbReference>
<feature type="chain" id="PRO_5046208797" description="Lipoprotein" evidence="2">
    <location>
        <begin position="24"/>
        <end position="595"/>
    </location>
</feature>
<keyword evidence="2" id="KW-0732">Signal</keyword>
<evidence type="ECO:0000256" key="1">
    <source>
        <dbReference type="SAM" id="MobiDB-lite"/>
    </source>
</evidence>
<dbReference type="Proteomes" id="UP000662747">
    <property type="component" value="Chromosome"/>
</dbReference>
<dbReference type="Pfam" id="PF08309">
    <property type="entry name" value="LVIVD"/>
    <property type="match status" value="3"/>
</dbReference>
<feature type="region of interest" description="Disordered" evidence="1">
    <location>
        <begin position="26"/>
        <end position="102"/>
    </location>
</feature>
<dbReference type="EMBL" id="CP071090">
    <property type="protein sequence ID" value="QSQ21640.1"/>
    <property type="molecule type" value="Genomic_DNA"/>
</dbReference>
<keyword evidence="4" id="KW-1185">Reference proteome</keyword>
<accession>A0ABX7NVY3</accession>
<dbReference type="Gene3D" id="2.130.10.10">
    <property type="entry name" value="YVTN repeat-like/Quinoprotein amine dehydrogenase"/>
    <property type="match status" value="1"/>
</dbReference>
<name>A0ABX7NVY3_9BACT</name>
<dbReference type="InterPro" id="IPR015943">
    <property type="entry name" value="WD40/YVTN_repeat-like_dom_sf"/>
</dbReference>
<dbReference type="RefSeq" id="WP_206723217.1">
    <property type="nucleotide sequence ID" value="NZ_CP071090.1"/>
</dbReference>
<evidence type="ECO:0000313" key="3">
    <source>
        <dbReference type="EMBL" id="QSQ21640.1"/>
    </source>
</evidence>
<proteinExistence type="predicted"/>
<feature type="signal peptide" evidence="2">
    <location>
        <begin position="1"/>
        <end position="23"/>
    </location>
</feature>
<dbReference type="PROSITE" id="PS51257">
    <property type="entry name" value="PROKAR_LIPOPROTEIN"/>
    <property type="match status" value="1"/>
</dbReference>